<dbReference type="SMART" id="SM00984">
    <property type="entry name" value="UDPG_MGDP_dh_C"/>
    <property type="match status" value="1"/>
</dbReference>
<dbReference type="AlphaFoldDB" id="A0A1A7BH18"/>
<comment type="caution">
    <text evidence="3">The sequence shown here is derived from an EMBL/GenBank/DDBJ whole genome shotgun (WGS) entry which is preliminary data.</text>
</comment>
<evidence type="ECO:0000259" key="2">
    <source>
        <dbReference type="SMART" id="SM00984"/>
    </source>
</evidence>
<dbReference type="InterPro" id="IPR036220">
    <property type="entry name" value="UDP-Glc/GDP-Man_DH_C_sf"/>
</dbReference>
<dbReference type="Proteomes" id="UP000092484">
    <property type="component" value="Unassembled WGS sequence"/>
</dbReference>
<dbReference type="PANTHER" id="PTHR43491:SF2">
    <property type="entry name" value="UDP-N-ACETYL-D-MANNOSAMINE DEHYDROGENASE"/>
    <property type="match status" value="1"/>
</dbReference>
<protein>
    <submittedName>
        <fullName evidence="3">Putative UDP-glucose/GDP-mannose dehydrogenase</fullName>
    </submittedName>
</protein>
<dbReference type="PANTHER" id="PTHR43491">
    <property type="entry name" value="UDP-N-ACETYL-D-MANNOSAMINE DEHYDROGENASE"/>
    <property type="match status" value="1"/>
</dbReference>
<dbReference type="InterPro" id="IPR028359">
    <property type="entry name" value="UDP_ManNAc/GlcNAc_DH"/>
</dbReference>
<evidence type="ECO:0000313" key="3">
    <source>
        <dbReference type="EMBL" id="OBV10717.1"/>
    </source>
</evidence>
<gene>
    <name evidence="3" type="ORF">I603_1930</name>
</gene>
<dbReference type="GO" id="GO:0016616">
    <property type="term" value="F:oxidoreductase activity, acting on the CH-OH group of donors, NAD or NADP as acceptor"/>
    <property type="evidence" value="ECO:0007669"/>
    <property type="project" value="InterPro"/>
</dbReference>
<dbReference type="GO" id="GO:0000271">
    <property type="term" value="P:polysaccharide biosynthetic process"/>
    <property type="evidence" value="ECO:0007669"/>
    <property type="project" value="InterPro"/>
</dbReference>
<evidence type="ECO:0000256" key="1">
    <source>
        <dbReference type="ARBA" id="ARBA00006601"/>
    </source>
</evidence>
<dbReference type="Pfam" id="PF03720">
    <property type="entry name" value="UDPG_MGDP_dh_C"/>
    <property type="match status" value="1"/>
</dbReference>
<organism evidence="3 4">
    <name type="scientific">Erythrobacter dokdonensis DSW-74</name>
    <dbReference type="NCBI Taxonomy" id="1300349"/>
    <lineage>
        <taxon>Bacteria</taxon>
        <taxon>Pseudomonadati</taxon>
        <taxon>Pseudomonadota</taxon>
        <taxon>Alphaproteobacteria</taxon>
        <taxon>Sphingomonadales</taxon>
        <taxon>Erythrobacteraceae</taxon>
        <taxon>Erythrobacter/Porphyrobacter group</taxon>
        <taxon>Erythrobacter</taxon>
    </lineage>
</organism>
<keyword evidence="4" id="KW-1185">Reference proteome</keyword>
<accession>A0A1A7BH18</accession>
<dbReference type="Gene3D" id="3.40.50.720">
    <property type="entry name" value="NAD(P)-binding Rossmann-like Domain"/>
    <property type="match status" value="1"/>
</dbReference>
<dbReference type="SUPFAM" id="SSF52413">
    <property type="entry name" value="UDP-glucose/GDP-mannose dehydrogenase C-terminal domain"/>
    <property type="match status" value="1"/>
</dbReference>
<dbReference type="PATRIC" id="fig|1300349.4.peg.1923"/>
<dbReference type="GO" id="GO:0051287">
    <property type="term" value="F:NAD binding"/>
    <property type="evidence" value="ECO:0007669"/>
    <property type="project" value="InterPro"/>
</dbReference>
<proteinExistence type="inferred from homology"/>
<sequence length="89" mass="9636">MILAGRRINDSMGQAIAQKLVKLLIANGVSPCRARVGVMGLTFKQDVPDIRNSKVPDILAELREYGIALCEPEELLQLDALVLAVNHAA</sequence>
<dbReference type="STRING" id="1300349.I603_1930"/>
<comment type="similarity">
    <text evidence="1">Belongs to the UDP-glucose/GDP-mannose dehydrogenase family.</text>
</comment>
<evidence type="ECO:0000313" key="4">
    <source>
        <dbReference type="Proteomes" id="UP000092484"/>
    </source>
</evidence>
<dbReference type="EMBL" id="LZYB01000004">
    <property type="protein sequence ID" value="OBV10717.1"/>
    <property type="molecule type" value="Genomic_DNA"/>
</dbReference>
<dbReference type="InterPro" id="IPR014027">
    <property type="entry name" value="UDP-Glc/GDP-Man_DH_C"/>
</dbReference>
<dbReference type="GO" id="GO:0016628">
    <property type="term" value="F:oxidoreductase activity, acting on the CH-CH group of donors, NAD or NADP as acceptor"/>
    <property type="evidence" value="ECO:0007669"/>
    <property type="project" value="InterPro"/>
</dbReference>
<feature type="domain" description="UDP-glucose/GDP-mannose dehydrogenase C-terminal" evidence="2">
    <location>
        <begin position="37"/>
        <end position="89"/>
    </location>
</feature>
<reference evidence="3 4" key="1">
    <citation type="submission" date="2016-06" db="EMBL/GenBank/DDBJ databases">
        <title>Genome sequence of Porphyrobacter dokdonensis DSW-74.</title>
        <authorList>
            <person name="Kim J.F."/>
            <person name="Song J.Y."/>
        </authorList>
    </citation>
    <scope>NUCLEOTIDE SEQUENCE [LARGE SCALE GENOMIC DNA]</scope>
    <source>
        <strain evidence="3 4">DSW-74</strain>
    </source>
</reference>
<name>A0A1A7BH18_9SPHN</name>